<dbReference type="InterPro" id="IPR002123">
    <property type="entry name" value="Plipid/glycerol_acylTrfase"/>
</dbReference>
<feature type="region of interest" description="Disordered" evidence="3">
    <location>
        <begin position="274"/>
        <end position="312"/>
    </location>
</feature>
<evidence type="ECO:0000313" key="6">
    <source>
        <dbReference type="Proteomes" id="UP001595685"/>
    </source>
</evidence>
<proteinExistence type="predicted"/>
<reference evidence="6" key="1">
    <citation type="journal article" date="2019" name="Int. J. Syst. Evol. Microbiol.">
        <title>The Global Catalogue of Microorganisms (GCM) 10K type strain sequencing project: providing services to taxonomists for standard genome sequencing and annotation.</title>
        <authorList>
            <consortium name="The Broad Institute Genomics Platform"/>
            <consortium name="The Broad Institute Genome Sequencing Center for Infectious Disease"/>
            <person name="Wu L."/>
            <person name="Ma J."/>
        </authorList>
    </citation>
    <scope>NUCLEOTIDE SEQUENCE [LARGE SCALE GENOMIC DNA]</scope>
    <source>
        <strain evidence="6">NCAIM B.02333</strain>
    </source>
</reference>
<dbReference type="Pfam" id="PF01553">
    <property type="entry name" value="Acyltransferase"/>
    <property type="match status" value="1"/>
</dbReference>
<keyword evidence="1" id="KW-0808">Transferase</keyword>
<protein>
    <submittedName>
        <fullName evidence="5">Lysophospholipid acyltransferase family protein</fullName>
    </submittedName>
</protein>
<name>A0ABV7WHU3_9MICO</name>
<keyword evidence="2 5" id="KW-0012">Acyltransferase</keyword>
<dbReference type="CDD" id="cd07989">
    <property type="entry name" value="LPLAT_AGPAT-like"/>
    <property type="match status" value="1"/>
</dbReference>
<dbReference type="Proteomes" id="UP001595685">
    <property type="component" value="Unassembled WGS sequence"/>
</dbReference>
<dbReference type="EMBL" id="JBHRWW010000010">
    <property type="protein sequence ID" value="MFC3689441.1"/>
    <property type="molecule type" value="Genomic_DNA"/>
</dbReference>
<keyword evidence="6" id="KW-1185">Reference proteome</keyword>
<evidence type="ECO:0000313" key="5">
    <source>
        <dbReference type="EMBL" id="MFC3689441.1"/>
    </source>
</evidence>
<evidence type="ECO:0000256" key="2">
    <source>
        <dbReference type="ARBA" id="ARBA00023315"/>
    </source>
</evidence>
<dbReference type="PANTHER" id="PTHR10434:SF11">
    <property type="entry name" value="1-ACYL-SN-GLYCEROL-3-PHOSPHATE ACYLTRANSFERASE"/>
    <property type="match status" value="1"/>
</dbReference>
<organism evidence="5 6">
    <name type="scientific">Aquipuribacter hungaricus</name>
    <dbReference type="NCBI Taxonomy" id="545624"/>
    <lineage>
        <taxon>Bacteria</taxon>
        <taxon>Bacillati</taxon>
        <taxon>Actinomycetota</taxon>
        <taxon>Actinomycetes</taxon>
        <taxon>Micrococcales</taxon>
        <taxon>Intrasporangiaceae</taxon>
        <taxon>Aquipuribacter</taxon>
    </lineage>
</organism>
<dbReference type="SMART" id="SM00563">
    <property type="entry name" value="PlsC"/>
    <property type="match status" value="1"/>
</dbReference>
<dbReference type="SUPFAM" id="SSF69593">
    <property type="entry name" value="Glycerol-3-phosphate (1)-acyltransferase"/>
    <property type="match status" value="1"/>
</dbReference>
<sequence length="312" mass="34409">MSRTTPVSFVRDGVRDVRTVARGWRWGVGRRALVPRSAEPFVPARSTRVFPTRWARGPAARAAREVVLGVGMNSLLRSTVAVHAHGTDVLDRIDGPVVFVANHSSHVDTPLIMNTLPARWRRKTAVAAAADYFFDTWWRAAGSAILFNTFPIERRGGSLSSTPGYLLKDGWSIVVYPEGTRSRDGWTGQFKLGAAFTAIGAGVPVVPIAIRGTFNAMPHEQGWPSRGRPPVSIRYGDPVVALEGEGPRDFTRRIQAAMAGLLDEDSSDWYSSRLRASGAGNAPTSGPDVSRWRRVWETSRPPERRGRRTVWR</sequence>
<dbReference type="RefSeq" id="WP_340292358.1">
    <property type="nucleotide sequence ID" value="NZ_JBBEOI010000069.1"/>
</dbReference>
<evidence type="ECO:0000256" key="1">
    <source>
        <dbReference type="ARBA" id="ARBA00022679"/>
    </source>
</evidence>
<evidence type="ECO:0000256" key="3">
    <source>
        <dbReference type="SAM" id="MobiDB-lite"/>
    </source>
</evidence>
<feature type="compositionally biased region" description="Basic and acidic residues" evidence="3">
    <location>
        <begin position="290"/>
        <end position="304"/>
    </location>
</feature>
<gene>
    <name evidence="5" type="ORF">ACFOLH_13910</name>
</gene>
<accession>A0ABV7WHU3</accession>
<dbReference type="GO" id="GO:0016746">
    <property type="term" value="F:acyltransferase activity"/>
    <property type="evidence" value="ECO:0007669"/>
    <property type="project" value="UniProtKB-KW"/>
</dbReference>
<evidence type="ECO:0000259" key="4">
    <source>
        <dbReference type="SMART" id="SM00563"/>
    </source>
</evidence>
<comment type="caution">
    <text evidence="5">The sequence shown here is derived from an EMBL/GenBank/DDBJ whole genome shotgun (WGS) entry which is preliminary data.</text>
</comment>
<feature type="domain" description="Phospholipid/glycerol acyltransferase" evidence="4">
    <location>
        <begin position="97"/>
        <end position="213"/>
    </location>
</feature>
<dbReference type="PANTHER" id="PTHR10434">
    <property type="entry name" value="1-ACYL-SN-GLYCEROL-3-PHOSPHATE ACYLTRANSFERASE"/>
    <property type="match status" value="1"/>
</dbReference>